<keyword evidence="5" id="KW-1185">Reference proteome</keyword>
<dbReference type="Pfam" id="PF13962">
    <property type="entry name" value="PGG"/>
    <property type="match status" value="1"/>
</dbReference>
<feature type="transmembrane region" description="Helical" evidence="2">
    <location>
        <begin position="46"/>
        <end position="69"/>
    </location>
</feature>
<evidence type="ECO:0000256" key="2">
    <source>
        <dbReference type="SAM" id="Phobius"/>
    </source>
</evidence>
<keyword evidence="2" id="KW-0472">Membrane</keyword>
<feature type="domain" description="PGG" evidence="3">
    <location>
        <begin position="45"/>
        <end position="146"/>
    </location>
</feature>
<dbReference type="Proteomes" id="UP000467841">
    <property type="component" value="Unassembled WGS sequence"/>
</dbReference>
<name>A0A6D2JBX9_9BRAS</name>
<comment type="caution">
    <text evidence="4">The sequence shown here is derived from an EMBL/GenBank/DDBJ whole genome shotgun (WGS) entry which is preliminary data.</text>
</comment>
<reference evidence="4" key="1">
    <citation type="submission" date="2020-01" db="EMBL/GenBank/DDBJ databases">
        <authorList>
            <person name="Mishra B."/>
        </authorList>
    </citation>
    <scope>NUCLEOTIDE SEQUENCE [LARGE SCALE GENOMIC DNA]</scope>
</reference>
<sequence length="155" mass="16699">MALRSAGSSNGPQPIPSSDISEHDRESVVRQDTDESKRRIGPIGQLMVLATIEAVVAFVMGFTCTKVYLSYAPYIGITGFFKKAIFMVFVLCNGVTMLASVVAVMLLICAKLAVPLPKALLFLGGMSLVKYAFDSILVAFVVGVCLLLVLLPWHT</sequence>
<feature type="compositionally biased region" description="Polar residues" evidence="1">
    <location>
        <begin position="1"/>
        <end position="19"/>
    </location>
</feature>
<feature type="transmembrane region" description="Helical" evidence="2">
    <location>
        <begin position="131"/>
        <end position="153"/>
    </location>
</feature>
<evidence type="ECO:0000259" key="3">
    <source>
        <dbReference type="Pfam" id="PF13962"/>
    </source>
</evidence>
<dbReference type="EMBL" id="CACVBM020001172">
    <property type="protein sequence ID" value="CAA7037198.1"/>
    <property type="molecule type" value="Genomic_DNA"/>
</dbReference>
<evidence type="ECO:0000313" key="4">
    <source>
        <dbReference type="EMBL" id="CAA7037198.1"/>
    </source>
</evidence>
<dbReference type="AlphaFoldDB" id="A0A6D2JBX9"/>
<accession>A0A6D2JBX9</accession>
<feature type="transmembrane region" description="Helical" evidence="2">
    <location>
        <begin position="84"/>
        <end position="110"/>
    </location>
</feature>
<proteinExistence type="predicted"/>
<gene>
    <name evidence="4" type="ORF">MERR_LOCUS24433</name>
</gene>
<evidence type="ECO:0000313" key="5">
    <source>
        <dbReference type="Proteomes" id="UP000467841"/>
    </source>
</evidence>
<keyword evidence="2" id="KW-0812">Transmembrane</keyword>
<feature type="compositionally biased region" description="Basic and acidic residues" evidence="1">
    <location>
        <begin position="20"/>
        <end position="36"/>
    </location>
</feature>
<protein>
    <recommendedName>
        <fullName evidence="3">PGG domain-containing protein</fullName>
    </recommendedName>
</protein>
<organism evidence="4 5">
    <name type="scientific">Microthlaspi erraticum</name>
    <dbReference type="NCBI Taxonomy" id="1685480"/>
    <lineage>
        <taxon>Eukaryota</taxon>
        <taxon>Viridiplantae</taxon>
        <taxon>Streptophyta</taxon>
        <taxon>Embryophyta</taxon>
        <taxon>Tracheophyta</taxon>
        <taxon>Spermatophyta</taxon>
        <taxon>Magnoliopsida</taxon>
        <taxon>eudicotyledons</taxon>
        <taxon>Gunneridae</taxon>
        <taxon>Pentapetalae</taxon>
        <taxon>rosids</taxon>
        <taxon>malvids</taxon>
        <taxon>Brassicales</taxon>
        <taxon>Brassicaceae</taxon>
        <taxon>Coluteocarpeae</taxon>
        <taxon>Microthlaspi</taxon>
    </lineage>
</organism>
<keyword evidence="2" id="KW-1133">Transmembrane helix</keyword>
<dbReference type="InterPro" id="IPR026961">
    <property type="entry name" value="PGG_dom"/>
</dbReference>
<evidence type="ECO:0000256" key="1">
    <source>
        <dbReference type="SAM" id="MobiDB-lite"/>
    </source>
</evidence>
<feature type="region of interest" description="Disordered" evidence="1">
    <location>
        <begin position="1"/>
        <end position="36"/>
    </location>
</feature>